<dbReference type="InterPro" id="IPR045584">
    <property type="entry name" value="Pilin-like"/>
</dbReference>
<protein>
    <submittedName>
        <fullName evidence="3">PilD-dependent protein PddA</fullName>
    </submittedName>
</protein>
<accession>A0A1P8WI67</accession>
<dbReference type="NCBIfam" id="TIGR02532">
    <property type="entry name" value="IV_pilin_GFxxxE"/>
    <property type="match status" value="1"/>
</dbReference>
<dbReference type="PANTHER" id="PTHR30093">
    <property type="entry name" value="GENERAL SECRETION PATHWAY PROTEIN G"/>
    <property type="match status" value="1"/>
</dbReference>
<dbReference type="Gene3D" id="3.30.700.10">
    <property type="entry name" value="Glycoprotein, Type 4 Pilin"/>
    <property type="match status" value="1"/>
</dbReference>
<keyword evidence="1" id="KW-0472">Membrane</keyword>
<dbReference type="InterPro" id="IPR012902">
    <property type="entry name" value="N_methyl_site"/>
</dbReference>
<feature type="domain" description="DUF1559" evidence="2">
    <location>
        <begin position="39"/>
        <end position="344"/>
    </location>
</feature>
<dbReference type="AlphaFoldDB" id="A0A1P8WI67"/>
<dbReference type="RefSeq" id="WP_077025169.1">
    <property type="nucleotide sequence ID" value="NZ_CP017641.1"/>
</dbReference>
<feature type="transmembrane region" description="Helical" evidence="1">
    <location>
        <begin position="12"/>
        <end position="38"/>
    </location>
</feature>
<dbReference type="OrthoDB" id="236724at2"/>
<proteinExistence type="predicted"/>
<dbReference type="NCBIfam" id="TIGR04294">
    <property type="entry name" value="pre_pil_HX9DG"/>
    <property type="match status" value="1"/>
</dbReference>
<evidence type="ECO:0000313" key="4">
    <source>
        <dbReference type="Proteomes" id="UP000187735"/>
    </source>
</evidence>
<dbReference type="Proteomes" id="UP000187735">
    <property type="component" value="Chromosome"/>
</dbReference>
<evidence type="ECO:0000259" key="2">
    <source>
        <dbReference type="Pfam" id="PF07596"/>
    </source>
</evidence>
<dbReference type="PROSITE" id="PS00409">
    <property type="entry name" value="PROKAR_NTER_METHYL"/>
    <property type="match status" value="1"/>
</dbReference>
<dbReference type="Pfam" id="PF07596">
    <property type="entry name" value="SBP_bac_10"/>
    <property type="match status" value="1"/>
</dbReference>
<evidence type="ECO:0000313" key="3">
    <source>
        <dbReference type="EMBL" id="APZ93754.1"/>
    </source>
</evidence>
<name>A0A1P8WI67_9PLAN</name>
<dbReference type="PANTHER" id="PTHR30093:SF2">
    <property type="entry name" value="TYPE II SECRETION SYSTEM PROTEIN H"/>
    <property type="match status" value="1"/>
</dbReference>
<dbReference type="STRING" id="1891926.Fuma_03372"/>
<dbReference type="SUPFAM" id="SSF54523">
    <property type="entry name" value="Pili subunits"/>
    <property type="match status" value="1"/>
</dbReference>
<gene>
    <name evidence="3" type="primary">xcpT_20</name>
    <name evidence="3" type="ORF">Fuma_03372</name>
</gene>
<dbReference type="InterPro" id="IPR027558">
    <property type="entry name" value="Pre_pil_HX9DG_C"/>
</dbReference>
<keyword evidence="1" id="KW-0812">Transmembrane</keyword>
<dbReference type="EMBL" id="CP017641">
    <property type="protein sequence ID" value="APZ93754.1"/>
    <property type="molecule type" value="Genomic_DNA"/>
</dbReference>
<reference evidence="3 4" key="1">
    <citation type="journal article" date="2016" name="Front. Microbiol.">
        <title>Fuerstia marisgermanicae gen. nov., sp. nov., an Unusual Member of the Phylum Planctomycetes from the German Wadden Sea.</title>
        <authorList>
            <person name="Kohn T."/>
            <person name="Heuer A."/>
            <person name="Jogler M."/>
            <person name="Vollmers J."/>
            <person name="Boedeker C."/>
            <person name="Bunk B."/>
            <person name="Rast P."/>
            <person name="Borchert D."/>
            <person name="Glockner I."/>
            <person name="Freese H.M."/>
            <person name="Klenk H.P."/>
            <person name="Overmann J."/>
            <person name="Kaster A.K."/>
            <person name="Rohde M."/>
            <person name="Wiegand S."/>
            <person name="Jogler C."/>
        </authorList>
    </citation>
    <scope>NUCLEOTIDE SEQUENCE [LARGE SCALE GENOMIC DNA]</scope>
    <source>
        <strain evidence="3 4">NH11</strain>
    </source>
</reference>
<dbReference type="InterPro" id="IPR011453">
    <property type="entry name" value="DUF1559"/>
</dbReference>
<evidence type="ECO:0000256" key="1">
    <source>
        <dbReference type="SAM" id="Phobius"/>
    </source>
</evidence>
<dbReference type="Pfam" id="PF07963">
    <property type="entry name" value="N_methyl"/>
    <property type="match status" value="1"/>
</dbReference>
<keyword evidence="4" id="KW-1185">Reference proteome</keyword>
<organism evidence="3 4">
    <name type="scientific">Fuerstiella marisgermanici</name>
    <dbReference type="NCBI Taxonomy" id="1891926"/>
    <lineage>
        <taxon>Bacteria</taxon>
        <taxon>Pseudomonadati</taxon>
        <taxon>Planctomycetota</taxon>
        <taxon>Planctomycetia</taxon>
        <taxon>Planctomycetales</taxon>
        <taxon>Planctomycetaceae</taxon>
        <taxon>Fuerstiella</taxon>
    </lineage>
</organism>
<dbReference type="KEGG" id="fmr:Fuma_03372"/>
<sequence length="362" mass="39671">MLANRQFAKRRIRGFTLIELLVVIAIIAILIALLLPAVQQAREAARRTQCKNNLKQLGLALHNYHDVHKMFTPNGVAGTTENVGGRYNQAWLSWSGLAMLLPYIDQGPVYNQIDFNYRWDNNNGGTVNNTMARTRIPAFVCPSDPGANASYTANMSPTSYGFSAGPASNWSMRTNNPGFATLYKGSKVRDFIDGTSNTIAVAEQQIGLNTGIWDTSKTKRSNWHRVVTGTRLQHANNTNGRVWSTAQTRVDAINAYYDSCKAMYDSGSGWNGSSDEQGRFWAAGRVFWGPWLTTLVGPNAGPSCDNDNSVTDMSIKEPSSYHTGGVQVLLADGSVRFVSENIDQRTWIGAGSISGGETLGEW</sequence>
<keyword evidence="1" id="KW-1133">Transmembrane helix</keyword>